<protein>
    <submittedName>
        <fullName evidence="1">Uncharacterized protein</fullName>
    </submittedName>
</protein>
<dbReference type="Proteomes" id="UP000236161">
    <property type="component" value="Unassembled WGS sequence"/>
</dbReference>
<evidence type="ECO:0000313" key="1">
    <source>
        <dbReference type="EMBL" id="PKA59688.1"/>
    </source>
</evidence>
<keyword evidence="2" id="KW-1185">Reference proteome</keyword>
<reference evidence="1 2" key="1">
    <citation type="journal article" date="2017" name="Nature">
        <title>The Apostasia genome and the evolution of orchids.</title>
        <authorList>
            <person name="Zhang G.Q."/>
            <person name="Liu K.W."/>
            <person name="Li Z."/>
            <person name="Lohaus R."/>
            <person name="Hsiao Y.Y."/>
            <person name="Niu S.C."/>
            <person name="Wang J.Y."/>
            <person name="Lin Y.C."/>
            <person name="Xu Q."/>
            <person name="Chen L.J."/>
            <person name="Yoshida K."/>
            <person name="Fujiwara S."/>
            <person name="Wang Z.W."/>
            <person name="Zhang Y.Q."/>
            <person name="Mitsuda N."/>
            <person name="Wang M."/>
            <person name="Liu G.H."/>
            <person name="Pecoraro L."/>
            <person name="Huang H.X."/>
            <person name="Xiao X.J."/>
            <person name="Lin M."/>
            <person name="Wu X.Y."/>
            <person name="Wu W.L."/>
            <person name="Chen Y.Y."/>
            <person name="Chang S.B."/>
            <person name="Sakamoto S."/>
            <person name="Ohme-Takagi M."/>
            <person name="Yagi M."/>
            <person name="Zeng S.J."/>
            <person name="Shen C.Y."/>
            <person name="Yeh C.M."/>
            <person name="Luo Y.B."/>
            <person name="Tsai W.C."/>
            <person name="Van de Peer Y."/>
            <person name="Liu Z.J."/>
        </authorList>
    </citation>
    <scope>NUCLEOTIDE SEQUENCE [LARGE SCALE GENOMIC DNA]</scope>
    <source>
        <strain evidence="2">cv. Shenzhen</strain>
        <tissue evidence="1">Stem</tissue>
    </source>
</reference>
<name>A0A2I0AVW9_9ASPA</name>
<gene>
    <name evidence="1" type="ORF">AXF42_Ash011812</name>
</gene>
<evidence type="ECO:0000313" key="2">
    <source>
        <dbReference type="Proteomes" id="UP000236161"/>
    </source>
</evidence>
<organism evidence="1 2">
    <name type="scientific">Apostasia shenzhenica</name>
    <dbReference type="NCBI Taxonomy" id="1088818"/>
    <lineage>
        <taxon>Eukaryota</taxon>
        <taxon>Viridiplantae</taxon>
        <taxon>Streptophyta</taxon>
        <taxon>Embryophyta</taxon>
        <taxon>Tracheophyta</taxon>
        <taxon>Spermatophyta</taxon>
        <taxon>Magnoliopsida</taxon>
        <taxon>Liliopsida</taxon>
        <taxon>Asparagales</taxon>
        <taxon>Orchidaceae</taxon>
        <taxon>Apostasioideae</taxon>
        <taxon>Apostasia</taxon>
    </lineage>
</organism>
<accession>A0A2I0AVW9</accession>
<proteinExistence type="predicted"/>
<dbReference type="EMBL" id="KZ451944">
    <property type="protein sequence ID" value="PKA59688.1"/>
    <property type="molecule type" value="Genomic_DNA"/>
</dbReference>
<dbReference type="AlphaFoldDB" id="A0A2I0AVW9"/>
<sequence length="102" mass="11240">MGQGYPPHHRIDHPTNSPMPWTVGPFLQSYVNSSVPCGKIRIALETNSPHATRIGVHFSPLGIPSETINTGTWFMERISFPLQTTTTIPTLSYIVLTHRGGS</sequence>